<evidence type="ECO:0000313" key="3">
    <source>
        <dbReference type="Proteomes" id="UP000001308"/>
    </source>
</evidence>
<protein>
    <submittedName>
        <fullName evidence="2">Nuclease</fullName>
    </submittedName>
</protein>
<dbReference type="InterPro" id="IPR011604">
    <property type="entry name" value="PDDEXK-like_dom_sf"/>
</dbReference>
<dbReference type="InterPro" id="IPR038726">
    <property type="entry name" value="PDDEXK_AddAB-type"/>
</dbReference>
<proteinExistence type="predicted"/>
<dbReference type="Gene3D" id="3.90.320.10">
    <property type="match status" value="1"/>
</dbReference>
<dbReference type="KEGG" id="vg:5797890"/>
<keyword evidence="3" id="KW-1185">Reference proteome</keyword>
<evidence type="ECO:0000313" key="2">
    <source>
        <dbReference type="EMBL" id="CAJ31562.1"/>
    </source>
</evidence>
<dbReference type="RefSeq" id="YP_001604166.1">
    <property type="nucleotide sequence ID" value="NC_010152.1"/>
</dbReference>
<name>A7WKG2_9VIRU</name>
<dbReference type="GeneID" id="5797890"/>
<dbReference type="Pfam" id="PF12705">
    <property type="entry name" value="PDDEXK_1"/>
    <property type="match status" value="1"/>
</dbReference>
<evidence type="ECO:0000259" key="1">
    <source>
        <dbReference type="Pfam" id="PF12705"/>
    </source>
</evidence>
<sequence>MIVEEIRKAFKKMQQEHSPKKEGEVYVTDLLHCVLRPKREEPETSIIRGVALHEGLEKLLTTYGEKKIEFEKEVRKQYGDYTLIGRLDGLTEDNIVIEFKTVAKPPDHPYDEHIFQVLIYMNMVNATKGVIVYVGNNEMREFIVEDGKVTEIETGQTFFSQYHVDDEWIKRQIEKYVAKTLIAPFNECKYCELRKSCQFSKVK</sequence>
<dbReference type="EMBL" id="AM087121">
    <property type="protein sequence ID" value="CAJ31562.1"/>
    <property type="molecule type" value="Genomic_DNA"/>
</dbReference>
<reference evidence="3" key="1">
    <citation type="journal article" date="2008" name="J. Virol.">
        <title>Structure of the acidianus filamentous virus 3 and comparative genomics of related archaeal lipothrixviruses.</title>
        <authorList>
            <person name="Vestergaard G."/>
            <person name="Aramayo R."/>
            <person name="Basta T."/>
            <person name="Haring M."/>
            <person name="Peng X."/>
            <person name="Brugger K."/>
            <person name="Chen L."/>
            <person name="Rachel R."/>
            <person name="Boisset N."/>
            <person name="Garrett R.A."/>
            <person name="Prangishvili D."/>
        </authorList>
    </citation>
    <scope>NUCLEOTIDE SEQUENCE [LARGE SCALE GENOMIC DNA]</scope>
</reference>
<organism evidence="2 3">
    <name type="scientific">Betalipothrixvirus pozzuoliense</name>
    <dbReference type="NCBI Taxonomy" id="346882"/>
    <lineage>
        <taxon>Viruses</taxon>
        <taxon>Adnaviria</taxon>
        <taxon>Zilligvirae</taxon>
        <taxon>Taleaviricota</taxon>
        <taxon>Tokiviricetes</taxon>
        <taxon>Ligamenvirales</taxon>
        <taxon>Lipothrixviridae</taxon>
        <taxon>Betalipothrixvirus</taxon>
    </lineage>
</organism>
<dbReference type="OrthoDB" id="8526at10239"/>
<accession>A7WKG2</accession>
<dbReference type="Proteomes" id="UP000001308">
    <property type="component" value="Segment"/>
</dbReference>
<feature type="domain" description="PD-(D/E)XK endonuclease-like" evidence="1">
    <location>
        <begin position="65"/>
        <end position="198"/>
    </location>
</feature>